<dbReference type="EMBL" id="JAUKUD010000003">
    <property type="protein sequence ID" value="KAK0750197.1"/>
    <property type="molecule type" value="Genomic_DNA"/>
</dbReference>
<dbReference type="Proteomes" id="UP001172155">
    <property type="component" value="Unassembled WGS sequence"/>
</dbReference>
<dbReference type="Pfam" id="PF24883">
    <property type="entry name" value="NPHP3_N"/>
    <property type="match status" value="1"/>
</dbReference>
<accession>A0AA40K993</accession>
<evidence type="ECO:0000313" key="4">
    <source>
        <dbReference type="Proteomes" id="UP001172155"/>
    </source>
</evidence>
<gene>
    <name evidence="3" type="ORF">B0T18DRAFT_437483</name>
</gene>
<name>A0AA40K993_9PEZI</name>
<dbReference type="Gene3D" id="3.40.50.300">
    <property type="entry name" value="P-loop containing nucleotide triphosphate hydrolases"/>
    <property type="match status" value="1"/>
</dbReference>
<dbReference type="InterPro" id="IPR056884">
    <property type="entry name" value="NPHP3-like_N"/>
</dbReference>
<feature type="domain" description="Nephrocystin 3-like N-terminal" evidence="2">
    <location>
        <begin position="141"/>
        <end position="290"/>
    </location>
</feature>
<sequence length="330" mass="37396">MRQTCFQIRAPTNIRVIFCEVSSLRTIACRRCMAELEALLPSLGALSGPTAPGQRRTKITLAELAWPLKQSKARKILAELSQHKATLLLVISGIHELRDIEAGLQRVEAVVSGTERREICSWLERTNPSSLHNAALRKHEPHTNAWLQPLLWIYGIPSPRKTVLASFAIEELKRLCDSDAAAGCACAYYYWHYSHNQDEALPFLSWTINQVCRQTKRMPHQLKRLRDRGCEPTIPELENVLESALGHVKKLYIVIDAVDESMPREGLVRLLATMALESLFQKVRILATSRQYRDIERVFSGMSAAISMTNPYVDADIESYVRARLASSYR</sequence>
<reference evidence="3" key="1">
    <citation type="submission" date="2023-06" db="EMBL/GenBank/DDBJ databases">
        <title>Genome-scale phylogeny and comparative genomics of the fungal order Sordariales.</title>
        <authorList>
            <consortium name="Lawrence Berkeley National Laboratory"/>
            <person name="Hensen N."/>
            <person name="Bonometti L."/>
            <person name="Westerberg I."/>
            <person name="Brannstrom I.O."/>
            <person name="Guillou S."/>
            <person name="Cros-Aarteil S."/>
            <person name="Calhoun S."/>
            <person name="Haridas S."/>
            <person name="Kuo A."/>
            <person name="Mondo S."/>
            <person name="Pangilinan J."/>
            <person name="Riley R."/>
            <person name="LaButti K."/>
            <person name="Andreopoulos B."/>
            <person name="Lipzen A."/>
            <person name="Chen C."/>
            <person name="Yanf M."/>
            <person name="Daum C."/>
            <person name="Ng V."/>
            <person name="Clum A."/>
            <person name="Steindorff A."/>
            <person name="Ohm R."/>
            <person name="Martin F."/>
            <person name="Silar P."/>
            <person name="Natvig D."/>
            <person name="Lalanne C."/>
            <person name="Gautier V."/>
            <person name="Ament-velasquez S.L."/>
            <person name="Kruys A."/>
            <person name="Hutchinson M.I."/>
            <person name="Powell A.J."/>
            <person name="Barry K."/>
            <person name="Miller A.N."/>
            <person name="Grigoriev I.V."/>
            <person name="Debuchy R."/>
            <person name="Gladieux P."/>
            <person name="Thoren M.H."/>
            <person name="Johannesson H."/>
        </authorList>
    </citation>
    <scope>NUCLEOTIDE SEQUENCE</scope>
    <source>
        <strain evidence="3">SMH3187-1</strain>
    </source>
</reference>
<comment type="caution">
    <text evidence="3">The sequence shown here is derived from an EMBL/GenBank/DDBJ whole genome shotgun (WGS) entry which is preliminary data.</text>
</comment>
<dbReference type="InterPro" id="IPR027417">
    <property type="entry name" value="P-loop_NTPase"/>
</dbReference>
<dbReference type="PANTHER" id="PTHR10039:SF16">
    <property type="entry name" value="GPI INOSITOL-DEACYLASE"/>
    <property type="match status" value="1"/>
</dbReference>
<keyword evidence="1" id="KW-0677">Repeat</keyword>
<evidence type="ECO:0000256" key="1">
    <source>
        <dbReference type="ARBA" id="ARBA00022737"/>
    </source>
</evidence>
<dbReference type="PANTHER" id="PTHR10039">
    <property type="entry name" value="AMELOGENIN"/>
    <property type="match status" value="1"/>
</dbReference>
<evidence type="ECO:0000259" key="2">
    <source>
        <dbReference type="Pfam" id="PF24883"/>
    </source>
</evidence>
<dbReference type="SUPFAM" id="SSF52540">
    <property type="entry name" value="P-loop containing nucleoside triphosphate hydrolases"/>
    <property type="match status" value="1"/>
</dbReference>
<proteinExistence type="predicted"/>
<protein>
    <recommendedName>
        <fullName evidence="2">Nephrocystin 3-like N-terminal domain-containing protein</fullName>
    </recommendedName>
</protein>
<dbReference type="AlphaFoldDB" id="A0AA40K993"/>
<organism evidence="3 4">
    <name type="scientific">Schizothecium vesticola</name>
    <dbReference type="NCBI Taxonomy" id="314040"/>
    <lineage>
        <taxon>Eukaryota</taxon>
        <taxon>Fungi</taxon>
        <taxon>Dikarya</taxon>
        <taxon>Ascomycota</taxon>
        <taxon>Pezizomycotina</taxon>
        <taxon>Sordariomycetes</taxon>
        <taxon>Sordariomycetidae</taxon>
        <taxon>Sordariales</taxon>
        <taxon>Schizotheciaceae</taxon>
        <taxon>Schizothecium</taxon>
    </lineage>
</organism>
<keyword evidence="4" id="KW-1185">Reference proteome</keyword>
<evidence type="ECO:0000313" key="3">
    <source>
        <dbReference type="EMBL" id="KAK0750197.1"/>
    </source>
</evidence>